<proteinExistence type="predicted"/>
<dbReference type="AlphaFoldDB" id="A0A0P0WUA2"/>
<dbReference type="EMBL" id="AP014962">
    <property type="protein sequence ID" value="BAS96741.1"/>
    <property type="molecule type" value="Genomic_DNA"/>
</dbReference>
<gene>
    <name evidence="1" type="ordered locus">Os06g0210950</name>
    <name evidence="1" type="ORF">OSNPB_060210950</name>
</gene>
<dbReference type="Proteomes" id="UP000059680">
    <property type="component" value="Chromosome 6"/>
</dbReference>
<reference evidence="1 2" key="2">
    <citation type="journal article" date="2013" name="Plant Cell Physiol.">
        <title>Rice Annotation Project Database (RAP-DB): an integrative and interactive database for rice genomics.</title>
        <authorList>
            <person name="Sakai H."/>
            <person name="Lee S.S."/>
            <person name="Tanaka T."/>
            <person name="Numa H."/>
            <person name="Kim J."/>
            <person name="Kawahara Y."/>
            <person name="Wakimoto H."/>
            <person name="Yang C.C."/>
            <person name="Iwamoto M."/>
            <person name="Abe T."/>
            <person name="Yamada Y."/>
            <person name="Muto A."/>
            <person name="Inokuchi H."/>
            <person name="Ikemura T."/>
            <person name="Matsumoto T."/>
            <person name="Sasaki T."/>
            <person name="Itoh T."/>
        </authorList>
    </citation>
    <scope>NUCLEOTIDE SEQUENCE [LARGE SCALE GENOMIC DNA]</scope>
    <source>
        <strain evidence="2">cv. Nipponbare</strain>
    </source>
</reference>
<protein>
    <submittedName>
        <fullName evidence="1">Os06g0210950 protein</fullName>
    </submittedName>
</protein>
<accession>A0A0P0WUA2</accession>
<keyword evidence="2" id="KW-1185">Reference proteome</keyword>
<organism evidence="1 2">
    <name type="scientific">Oryza sativa subsp. japonica</name>
    <name type="common">Rice</name>
    <dbReference type="NCBI Taxonomy" id="39947"/>
    <lineage>
        <taxon>Eukaryota</taxon>
        <taxon>Viridiplantae</taxon>
        <taxon>Streptophyta</taxon>
        <taxon>Embryophyta</taxon>
        <taxon>Tracheophyta</taxon>
        <taxon>Spermatophyta</taxon>
        <taxon>Magnoliopsida</taxon>
        <taxon>Liliopsida</taxon>
        <taxon>Poales</taxon>
        <taxon>Poaceae</taxon>
        <taxon>BOP clade</taxon>
        <taxon>Oryzoideae</taxon>
        <taxon>Oryzeae</taxon>
        <taxon>Oryzinae</taxon>
        <taxon>Oryza</taxon>
        <taxon>Oryza sativa</taxon>
    </lineage>
</organism>
<evidence type="ECO:0000313" key="1">
    <source>
        <dbReference type="EMBL" id="BAS96741.1"/>
    </source>
</evidence>
<reference evidence="2" key="1">
    <citation type="journal article" date="2005" name="Nature">
        <title>The map-based sequence of the rice genome.</title>
        <authorList>
            <consortium name="International rice genome sequencing project (IRGSP)"/>
            <person name="Matsumoto T."/>
            <person name="Wu J."/>
            <person name="Kanamori H."/>
            <person name="Katayose Y."/>
            <person name="Fujisawa M."/>
            <person name="Namiki N."/>
            <person name="Mizuno H."/>
            <person name="Yamamoto K."/>
            <person name="Antonio B.A."/>
            <person name="Baba T."/>
            <person name="Sakata K."/>
            <person name="Nagamura Y."/>
            <person name="Aoki H."/>
            <person name="Arikawa K."/>
            <person name="Arita K."/>
            <person name="Bito T."/>
            <person name="Chiden Y."/>
            <person name="Fujitsuka N."/>
            <person name="Fukunaka R."/>
            <person name="Hamada M."/>
            <person name="Harada C."/>
            <person name="Hayashi A."/>
            <person name="Hijishita S."/>
            <person name="Honda M."/>
            <person name="Hosokawa S."/>
            <person name="Ichikawa Y."/>
            <person name="Idonuma A."/>
            <person name="Iijima M."/>
            <person name="Ikeda M."/>
            <person name="Ikeno M."/>
            <person name="Ito K."/>
            <person name="Ito S."/>
            <person name="Ito T."/>
            <person name="Ito Y."/>
            <person name="Ito Y."/>
            <person name="Iwabuchi A."/>
            <person name="Kamiya K."/>
            <person name="Karasawa W."/>
            <person name="Kurita K."/>
            <person name="Katagiri S."/>
            <person name="Kikuta A."/>
            <person name="Kobayashi H."/>
            <person name="Kobayashi N."/>
            <person name="Machita K."/>
            <person name="Maehara T."/>
            <person name="Masukawa M."/>
            <person name="Mizubayashi T."/>
            <person name="Mukai Y."/>
            <person name="Nagasaki H."/>
            <person name="Nagata Y."/>
            <person name="Naito S."/>
            <person name="Nakashima M."/>
            <person name="Nakama Y."/>
            <person name="Nakamichi Y."/>
            <person name="Nakamura M."/>
            <person name="Meguro A."/>
            <person name="Negishi M."/>
            <person name="Ohta I."/>
            <person name="Ohta T."/>
            <person name="Okamoto M."/>
            <person name="Ono N."/>
            <person name="Saji S."/>
            <person name="Sakaguchi M."/>
            <person name="Sakai K."/>
            <person name="Shibata M."/>
            <person name="Shimokawa T."/>
            <person name="Song J."/>
            <person name="Takazaki Y."/>
            <person name="Terasawa K."/>
            <person name="Tsugane M."/>
            <person name="Tsuji K."/>
            <person name="Ueda S."/>
            <person name="Waki K."/>
            <person name="Yamagata H."/>
            <person name="Yamamoto M."/>
            <person name="Yamamoto S."/>
            <person name="Yamane H."/>
            <person name="Yoshiki S."/>
            <person name="Yoshihara R."/>
            <person name="Yukawa K."/>
            <person name="Zhong H."/>
            <person name="Yano M."/>
            <person name="Yuan Q."/>
            <person name="Ouyang S."/>
            <person name="Liu J."/>
            <person name="Jones K.M."/>
            <person name="Gansberger K."/>
            <person name="Moffat K."/>
            <person name="Hill J."/>
            <person name="Bera J."/>
            <person name="Fadrosh D."/>
            <person name="Jin S."/>
            <person name="Johri S."/>
            <person name="Kim M."/>
            <person name="Overton L."/>
            <person name="Reardon M."/>
            <person name="Tsitrin T."/>
            <person name="Vuong H."/>
            <person name="Weaver B."/>
            <person name="Ciecko A."/>
            <person name="Tallon L."/>
            <person name="Jackson J."/>
            <person name="Pai G."/>
            <person name="Aken S.V."/>
            <person name="Utterback T."/>
            <person name="Reidmuller S."/>
            <person name="Feldblyum T."/>
            <person name="Hsiao J."/>
            <person name="Zismann V."/>
            <person name="Iobst S."/>
            <person name="de Vazeille A.R."/>
            <person name="Buell C.R."/>
            <person name="Ying K."/>
            <person name="Li Y."/>
            <person name="Lu T."/>
            <person name="Huang Y."/>
            <person name="Zhao Q."/>
            <person name="Feng Q."/>
            <person name="Zhang L."/>
            <person name="Zhu J."/>
            <person name="Weng Q."/>
            <person name="Mu J."/>
            <person name="Lu Y."/>
            <person name="Fan D."/>
            <person name="Liu Y."/>
            <person name="Guan J."/>
            <person name="Zhang Y."/>
            <person name="Yu S."/>
            <person name="Liu X."/>
            <person name="Zhang Y."/>
            <person name="Hong G."/>
            <person name="Han B."/>
            <person name="Choisne N."/>
            <person name="Demange N."/>
            <person name="Orjeda G."/>
            <person name="Samain S."/>
            <person name="Cattolico L."/>
            <person name="Pelletier E."/>
            <person name="Couloux A."/>
            <person name="Segurens B."/>
            <person name="Wincker P."/>
            <person name="D'Hont A."/>
            <person name="Scarpelli C."/>
            <person name="Weissenbach J."/>
            <person name="Salanoubat M."/>
            <person name="Quetier F."/>
            <person name="Yu Y."/>
            <person name="Kim H.R."/>
            <person name="Rambo T."/>
            <person name="Currie J."/>
            <person name="Collura K."/>
            <person name="Luo M."/>
            <person name="Yang T."/>
            <person name="Ammiraju J.S.S."/>
            <person name="Engler F."/>
            <person name="Soderlund C."/>
            <person name="Wing R.A."/>
            <person name="Palmer L.E."/>
            <person name="de la Bastide M."/>
            <person name="Spiegel L."/>
            <person name="Nascimento L."/>
            <person name="Zutavern T."/>
            <person name="O'Shaughnessy A."/>
            <person name="Dike S."/>
            <person name="Dedhia N."/>
            <person name="Preston R."/>
            <person name="Balija V."/>
            <person name="McCombie W.R."/>
            <person name="Chow T."/>
            <person name="Chen H."/>
            <person name="Chung M."/>
            <person name="Chen C."/>
            <person name="Shaw J."/>
            <person name="Wu H."/>
            <person name="Hsiao K."/>
            <person name="Chao Y."/>
            <person name="Chu M."/>
            <person name="Cheng C."/>
            <person name="Hour A."/>
            <person name="Lee P."/>
            <person name="Lin S."/>
            <person name="Lin Y."/>
            <person name="Liou J."/>
            <person name="Liu S."/>
            <person name="Hsing Y."/>
            <person name="Raghuvanshi S."/>
            <person name="Mohanty A."/>
            <person name="Bharti A.K."/>
            <person name="Gaur A."/>
            <person name="Gupta V."/>
            <person name="Kumar D."/>
            <person name="Ravi V."/>
            <person name="Vij S."/>
            <person name="Kapur A."/>
            <person name="Khurana P."/>
            <person name="Khurana P."/>
            <person name="Khurana J.P."/>
            <person name="Tyagi A.K."/>
            <person name="Gaikwad K."/>
            <person name="Singh A."/>
            <person name="Dalal V."/>
            <person name="Srivastava S."/>
            <person name="Dixit A."/>
            <person name="Pal A.K."/>
            <person name="Ghazi I.A."/>
            <person name="Yadav M."/>
            <person name="Pandit A."/>
            <person name="Bhargava A."/>
            <person name="Sureshbabu K."/>
            <person name="Batra K."/>
            <person name="Sharma T.R."/>
            <person name="Mohapatra T."/>
            <person name="Singh N.K."/>
            <person name="Messing J."/>
            <person name="Nelson A.B."/>
            <person name="Fuks G."/>
            <person name="Kavchok S."/>
            <person name="Keizer G."/>
            <person name="Linton E."/>
            <person name="Llaca V."/>
            <person name="Song R."/>
            <person name="Tanyolac B."/>
            <person name="Young S."/>
            <person name="Ho-Il K."/>
            <person name="Hahn J.H."/>
            <person name="Sangsakoo G."/>
            <person name="Vanavichit A."/>
            <person name="de Mattos Luiz.A.T."/>
            <person name="Zimmer P.D."/>
            <person name="Malone G."/>
            <person name="Dellagostin O."/>
            <person name="de Oliveira A.C."/>
            <person name="Bevan M."/>
            <person name="Bancroft I."/>
            <person name="Minx P."/>
            <person name="Cordum H."/>
            <person name="Wilson R."/>
            <person name="Cheng Z."/>
            <person name="Jin W."/>
            <person name="Jiang J."/>
            <person name="Leong S.A."/>
            <person name="Iwama H."/>
            <person name="Gojobori T."/>
            <person name="Itoh T."/>
            <person name="Niimura Y."/>
            <person name="Fujii Y."/>
            <person name="Habara T."/>
            <person name="Sakai H."/>
            <person name="Sato Y."/>
            <person name="Wilson G."/>
            <person name="Kumar K."/>
            <person name="McCouch S."/>
            <person name="Juretic N."/>
            <person name="Hoen D."/>
            <person name="Wright S."/>
            <person name="Bruskiewich R."/>
            <person name="Bureau T."/>
            <person name="Miyao A."/>
            <person name="Hirochika H."/>
            <person name="Nishikawa T."/>
            <person name="Kadowaki K."/>
            <person name="Sugiura M."/>
            <person name="Burr B."/>
            <person name="Sasaki T."/>
        </authorList>
    </citation>
    <scope>NUCLEOTIDE SEQUENCE [LARGE SCALE GENOMIC DNA]</scope>
    <source>
        <strain evidence="2">cv. Nipponbare</strain>
    </source>
</reference>
<dbReference type="PaxDb" id="39947-A0A0P0WUA2"/>
<reference evidence="1 2" key="3">
    <citation type="journal article" date="2013" name="Rice">
        <title>Improvement of the Oryza sativa Nipponbare reference genome using next generation sequence and optical map data.</title>
        <authorList>
            <person name="Kawahara Y."/>
            <person name="de la Bastide M."/>
            <person name="Hamilton J.P."/>
            <person name="Kanamori H."/>
            <person name="McCombie W.R."/>
            <person name="Ouyang S."/>
            <person name="Schwartz D.C."/>
            <person name="Tanaka T."/>
            <person name="Wu J."/>
            <person name="Zhou S."/>
            <person name="Childs K.L."/>
            <person name="Davidson R.M."/>
            <person name="Lin H."/>
            <person name="Quesada-Ocampo L."/>
            <person name="Vaillancourt B."/>
            <person name="Sakai H."/>
            <person name="Lee S.S."/>
            <person name="Kim J."/>
            <person name="Numa H."/>
            <person name="Itoh T."/>
            <person name="Buell C.R."/>
            <person name="Matsumoto T."/>
        </authorList>
    </citation>
    <scope>NUCLEOTIDE SEQUENCE [LARGE SCALE GENOMIC DNA]</scope>
    <source>
        <strain evidence="2">cv. Nipponbare</strain>
    </source>
</reference>
<sequence>MVGICSRRDLHHLVYRVFDAMPDRSTGPPSRCLLAPLSPDAGQMVSASDCVRRHQQVYSDEIPDPYAGTP</sequence>
<evidence type="ECO:0000313" key="2">
    <source>
        <dbReference type="Proteomes" id="UP000059680"/>
    </source>
</evidence>
<dbReference type="InParanoid" id="A0A0P0WUA2"/>
<name>A0A0P0WUA2_ORYSJ</name>